<protein>
    <recommendedName>
        <fullName evidence="3">HNH homing endonuclease</fullName>
    </recommendedName>
</protein>
<sequence length="122" mass="14186">MLKNHPKLILSGKIDSTGTVHHIFTNSRGHEPSHYCLMKCSWGYNGFLPTEILHHLIVVKEWYRVEEVKQGKGDGNLAFLVRDVTNNYTDNTPLIQFGNKYKFEEDQCIMHHHPNQKTNQLI</sequence>
<dbReference type="AlphaFoldDB" id="A0AAV4PIK3"/>
<accession>A0AAV4PIK3</accession>
<keyword evidence="2" id="KW-1185">Reference proteome</keyword>
<proteinExistence type="predicted"/>
<gene>
    <name evidence="1" type="ORF">CEXT_585501</name>
</gene>
<reference evidence="1 2" key="1">
    <citation type="submission" date="2021-06" db="EMBL/GenBank/DDBJ databases">
        <title>Caerostris extrusa draft genome.</title>
        <authorList>
            <person name="Kono N."/>
            <person name="Arakawa K."/>
        </authorList>
    </citation>
    <scope>NUCLEOTIDE SEQUENCE [LARGE SCALE GENOMIC DNA]</scope>
</reference>
<evidence type="ECO:0008006" key="3">
    <source>
        <dbReference type="Google" id="ProtNLM"/>
    </source>
</evidence>
<dbReference type="Proteomes" id="UP001054945">
    <property type="component" value="Unassembled WGS sequence"/>
</dbReference>
<dbReference type="EMBL" id="BPLR01004616">
    <property type="protein sequence ID" value="GIX96188.1"/>
    <property type="molecule type" value="Genomic_DNA"/>
</dbReference>
<evidence type="ECO:0000313" key="2">
    <source>
        <dbReference type="Proteomes" id="UP001054945"/>
    </source>
</evidence>
<evidence type="ECO:0000313" key="1">
    <source>
        <dbReference type="EMBL" id="GIX96188.1"/>
    </source>
</evidence>
<name>A0AAV4PIK3_CAEEX</name>
<organism evidence="1 2">
    <name type="scientific">Caerostris extrusa</name>
    <name type="common">Bark spider</name>
    <name type="synonym">Caerostris bankana</name>
    <dbReference type="NCBI Taxonomy" id="172846"/>
    <lineage>
        <taxon>Eukaryota</taxon>
        <taxon>Metazoa</taxon>
        <taxon>Ecdysozoa</taxon>
        <taxon>Arthropoda</taxon>
        <taxon>Chelicerata</taxon>
        <taxon>Arachnida</taxon>
        <taxon>Araneae</taxon>
        <taxon>Araneomorphae</taxon>
        <taxon>Entelegynae</taxon>
        <taxon>Araneoidea</taxon>
        <taxon>Araneidae</taxon>
        <taxon>Caerostris</taxon>
    </lineage>
</organism>
<comment type="caution">
    <text evidence="1">The sequence shown here is derived from an EMBL/GenBank/DDBJ whole genome shotgun (WGS) entry which is preliminary data.</text>
</comment>